<dbReference type="InParanoid" id="A0A1B1AIA2"/>
<reference evidence="3 4" key="1">
    <citation type="submission" date="2015-11" db="EMBL/GenBank/DDBJ databases">
        <title>Whole-Genome Sequence of Candidatus Oderbacter manganicum from the National Park Lower Oder Valley, Germany.</title>
        <authorList>
            <person name="Braun B."/>
            <person name="Liere K."/>
            <person name="Szewzyk U."/>
        </authorList>
    </citation>
    <scope>NUCLEOTIDE SEQUENCE [LARGE SCALE GENOMIC DNA]</scope>
    <source>
        <strain evidence="3 4">OTSz_A_272</strain>
    </source>
</reference>
<keyword evidence="1" id="KW-0560">Oxidoreductase</keyword>
<dbReference type="FunFam" id="3.20.20.100:FF:000004">
    <property type="entry name" value="Oxidoreductase, aldo/keto reductase"/>
    <property type="match status" value="1"/>
</dbReference>
<dbReference type="GO" id="GO:0005829">
    <property type="term" value="C:cytosol"/>
    <property type="evidence" value="ECO:0007669"/>
    <property type="project" value="TreeGrafter"/>
</dbReference>
<dbReference type="Gene3D" id="3.20.20.100">
    <property type="entry name" value="NADP-dependent oxidoreductase domain"/>
    <property type="match status" value="1"/>
</dbReference>
<dbReference type="InterPro" id="IPR023210">
    <property type="entry name" value="NADP_OxRdtase_dom"/>
</dbReference>
<dbReference type="STRING" id="1759059.ATE48_10260"/>
<dbReference type="AlphaFoldDB" id="A0A1B1AIA2"/>
<organism evidence="3 4">
    <name type="scientific">Candidatus Viadribacter manganicus</name>
    <dbReference type="NCBI Taxonomy" id="1759059"/>
    <lineage>
        <taxon>Bacteria</taxon>
        <taxon>Pseudomonadati</taxon>
        <taxon>Pseudomonadota</taxon>
        <taxon>Alphaproteobacteria</taxon>
        <taxon>Hyphomonadales</taxon>
        <taxon>Hyphomonadaceae</taxon>
        <taxon>Candidatus Viadribacter</taxon>
    </lineage>
</organism>
<dbReference type="SUPFAM" id="SSF51430">
    <property type="entry name" value="NAD(P)-linked oxidoreductase"/>
    <property type="match status" value="1"/>
</dbReference>
<dbReference type="RefSeq" id="WP_066771011.1">
    <property type="nucleotide sequence ID" value="NZ_CP013244.1"/>
</dbReference>
<dbReference type="EMBL" id="CP013244">
    <property type="protein sequence ID" value="ANP46271.1"/>
    <property type="molecule type" value="Genomic_DNA"/>
</dbReference>
<evidence type="ECO:0000313" key="4">
    <source>
        <dbReference type="Proteomes" id="UP000092498"/>
    </source>
</evidence>
<dbReference type="GO" id="GO:0016491">
    <property type="term" value="F:oxidoreductase activity"/>
    <property type="evidence" value="ECO:0007669"/>
    <property type="project" value="UniProtKB-KW"/>
</dbReference>
<dbReference type="PROSITE" id="PS00062">
    <property type="entry name" value="ALDOKETO_REDUCTASE_2"/>
    <property type="match status" value="1"/>
</dbReference>
<dbReference type="CDD" id="cd19091">
    <property type="entry name" value="AKR_PsAKR"/>
    <property type="match status" value="1"/>
</dbReference>
<sequence length="354" mass="39142">MRYRKLGRTGLAVSEICLGTMTFGGDGIWKAIGALEQETANKLVKGAFDKGVTFIDTANVYSNGLSEQVTGQAIKDLPRDELVIATKVFGRMGAYSPKQTEEEQRRYNNTNLWGLSRKHIMDSIDASLTRLQIDHIDLYQVHAFDSVTPLEETLGALDDLVKSGKVRYIGLCNFAAWQIAKSLGVSDKNAFARFESLQMYYTIAGRDLEREVVPLAKDQNLAILPWSPLAGGFLSGKYTRATAPTDGSRRIAFDFPPVDKEKAYDIIDVMKEIGDARGVSVAQIALSWLLQQKHVTSVIIGAKTEAQLNDNLAATRVELSSDDLKKLDDVSKLKPEYPGWMLERQGGERSSNLS</sequence>
<dbReference type="PANTHER" id="PTHR43364:SF18">
    <property type="entry name" value="OXIDOREDUCTASE"/>
    <property type="match status" value="1"/>
</dbReference>
<name>A0A1B1AIA2_9PROT</name>
<keyword evidence="4" id="KW-1185">Reference proteome</keyword>
<dbReference type="InterPro" id="IPR050523">
    <property type="entry name" value="AKR_Detox_Biosynth"/>
</dbReference>
<feature type="domain" description="NADP-dependent oxidoreductase" evidence="2">
    <location>
        <begin position="15"/>
        <end position="331"/>
    </location>
</feature>
<proteinExistence type="predicted"/>
<dbReference type="Proteomes" id="UP000092498">
    <property type="component" value="Chromosome"/>
</dbReference>
<evidence type="ECO:0000259" key="2">
    <source>
        <dbReference type="Pfam" id="PF00248"/>
    </source>
</evidence>
<evidence type="ECO:0000313" key="3">
    <source>
        <dbReference type="EMBL" id="ANP46271.1"/>
    </source>
</evidence>
<dbReference type="PANTHER" id="PTHR43364">
    <property type="entry name" value="NADH-SPECIFIC METHYLGLYOXAL REDUCTASE-RELATED"/>
    <property type="match status" value="1"/>
</dbReference>
<protein>
    <submittedName>
        <fullName evidence="3">Aldo/keto reductase</fullName>
    </submittedName>
</protein>
<dbReference type="InterPro" id="IPR036812">
    <property type="entry name" value="NAD(P)_OxRdtase_dom_sf"/>
</dbReference>
<dbReference type="Pfam" id="PF00248">
    <property type="entry name" value="Aldo_ket_red"/>
    <property type="match status" value="1"/>
</dbReference>
<dbReference type="KEGG" id="cbot:ATE48_10260"/>
<dbReference type="InterPro" id="IPR018170">
    <property type="entry name" value="Aldo/ket_reductase_CS"/>
</dbReference>
<gene>
    <name evidence="3" type="ORF">ATE48_10260</name>
</gene>
<evidence type="ECO:0000256" key="1">
    <source>
        <dbReference type="ARBA" id="ARBA00023002"/>
    </source>
</evidence>
<dbReference type="OrthoDB" id="9803483at2"/>
<accession>A0A1B1AIA2</accession>